<evidence type="ECO:0000259" key="2">
    <source>
        <dbReference type="Pfam" id="PF17761"/>
    </source>
</evidence>
<sequence length="369" mass="42511">MTNPTLAPQSDEYQQIHDGIIRLVDTARTETVRSINAIMTATYWEIGRRIVEFEQGGEARAAYGTQLIERLSVDLSQRYKRGFSTRNLWQIRTFYLCFQHIEIPQTLSAEFSNLIPLAKTFPLPWSAYVRLLSVKNPDARTFYENEKETLRNGWSVRQLDRQIATQFYERTLLSHDKSAMLQQPAPAEPNVLPEQAIRDPFILEFLNLKDEYSESDLEDALLSHLMDFMLELGDDFAFVGRQRRLRIDNSWFRVDLLFFHRRLRCLLLVDLKVGKFGYADAGQMNMYLNYAKEHWTMPGENPPVGLVLCAGKGAGEAHYALTGLPNTIMASEYKVQLPDEKLLTDELIRSQTMLETQLTRGGSLTTEKN</sequence>
<dbReference type="EMBL" id="AALTDJ010000001">
    <property type="protein sequence ID" value="EDD1171760.1"/>
    <property type="molecule type" value="Genomic_DNA"/>
</dbReference>
<dbReference type="Gene3D" id="3.40.1350.10">
    <property type="match status" value="1"/>
</dbReference>
<protein>
    <submittedName>
        <fullName evidence="3">DUF1016 domain-containing protein</fullName>
    </submittedName>
</protein>
<organism evidence="3">
    <name type="scientific">Salmonella enterica I</name>
    <dbReference type="NCBI Taxonomy" id="59201"/>
    <lineage>
        <taxon>Bacteria</taxon>
        <taxon>Pseudomonadati</taxon>
        <taxon>Pseudomonadota</taxon>
        <taxon>Gammaproteobacteria</taxon>
        <taxon>Enterobacterales</taxon>
        <taxon>Enterobacteriaceae</taxon>
        <taxon>Salmonella</taxon>
    </lineage>
</organism>
<dbReference type="PANTHER" id="PTHR30547:SF5">
    <property type="entry name" value="NUCLEASE YHCG-RELATED"/>
    <property type="match status" value="1"/>
</dbReference>
<dbReference type="InterPro" id="IPR009362">
    <property type="entry name" value="YhcG_C"/>
</dbReference>
<evidence type="ECO:0000313" key="3">
    <source>
        <dbReference type="EMBL" id="EDD1171760.1"/>
    </source>
</evidence>
<reference evidence="3" key="1">
    <citation type="submission" date="2019-10" db="EMBL/GenBank/DDBJ databases">
        <authorList>
            <person name="Ashton P.M."/>
            <person name="Dallman T."/>
            <person name="Nair S."/>
            <person name="De Pinna E."/>
            <person name="Peters T."/>
            <person name="Grant K."/>
        </authorList>
    </citation>
    <scope>NUCLEOTIDE SEQUENCE</scope>
    <source>
        <strain evidence="3">817361</strain>
    </source>
</reference>
<dbReference type="PANTHER" id="PTHR30547">
    <property type="entry name" value="UNCHARACTERIZED PROTEIN YHCG-RELATED"/>
    <property type="match status" value="1"/>
</dbReference>
<feature type="domain" description="YhcG N-terminal" evidence="2">
    <location>
        <begin position="20"/>
        <end position="170"/>
    </location>
</feature>
<dbReference type="InterPro" id="IPR041527">
    <property type="entry name" value="YhcG_N"/>
</dbReference>
<name>A0A627Y545_SALET</name>
<dbReference type="InterPro" id="IPR053148">
    <property type="entry name" value="PD-DEXK-like_domain"/>
</dbReference>
<evidence type="ECO:0000259" key="1">
    <source>
        <dbReference type="Pfam" id="PF06250"/>
    </source>
</evidence>
<gene>
    <name evidence="3" type="ORF">GAW88_00105</name>
</gene>
<dbReference type="GO" id="GO:0003676">
    <property type="term" value="F:nucleic acid binding"/>
    <property type="evidence" value="ECO:0007669"/>
    <property type="project" value="InterPro"/>
</dbReference>
<dbReference type="Pfam" id="PF06250">
    <property type="entry name" value="YhcG_C"/>
    <property type="match status" value="1"/>
</dbReference>
<dbReference type="InterPro" id="IPR011856">
    <property type="entry name" value="tRNA_endonuc-like_dom_sf"/>
</dbReference>
<accession>A0A627Y545</accession>
<dbReference type="Pfam" id="PF17761">
    <property type="entry name" value="DUF1016_N"/>
    <property type="match status" value="1"/>
</dbReference>
<comment type="caution">
    <text evidence="3">The sequence shown here is derived from an EMBL/GenBank/DDBJ whole genome shotgun (WGS) entry which is preliminary data.</text>
</comment>
<feature type="domain" description="YhcG PDDEXK nuclease" evidence="1">
    <location>
        <begin position="195"/>
        <end position="344"/>
    </location>
</feature>
<dbReference type="AlphaFoldDB" id="A0A627Y545"/>
<proteinExistence type="predicted"/>